<keyword evidence="1" id="KW-0255">Endonuclease</keyword>
<protein>
    <submittedName>
        <fullName evidence="1">Phage-related endonuclease</fullName>
    </submittedName>
</protein>
<keyword evidence="1" id="KW-0540">Nuclease</keyword>
<comment type="caution">
    <text evidence="1">The sequence shown here is derived from an EMBL/GenBank/DDBJ whole genome shotgun (WGS) entry which is preliminary data.</text>
</comment>
<sequence>MTADKLTTPVDSVADWIAAYRHAHANAEQWSELANRAKEKVTAALGDAEIGTIDGKPAVRYTIVHKRRLNTTKLREQHPDLVDAFTTPAAERRFSLIDKDSPAS</sequence>
<keyword evidence="1" id="KW-0378">Hydrolase</keyword>
<name>A0ABR6BG90_9PSEU</name>
<dbReference type="Proteomes" id="UP000517916">
    <property type="component" value="Unassembled WGS sequence"/>
</dbReference>
<evidence type="ECO:0000313" key="2">
    <source>
        <dbReference type="Proteomes" id="UP000517916"/>
    </source>
</evidence>
<dbReference type="EMBL" id="JACJID010000002">
    <property type="protein sequence ID" value="MBA8925893.1"/>
    <property type="molecule type" value="Genomic_DNA"/>
</dbReference>
<accession>A0ABR6BG90</accession>
<keyword evidence="2" id="KW-1185">Reference proteome</keyword>
<gene>
    <name evidence="1" type="ORF">BC739_003092</name>
</gene>
<reference evidence="1 2" key="1">
    <citation type="submission" date="2020-08" db="EMBL/GenBank/DDBJ databases">
        <title>Genomic Encyclopedia of Archaeal and Bacterial Type Strains, Phase II (KMG-II): from individual species to whole genera.</title>
        <authorList>
            <person name="Goeker M."/>
        </authorList>
    </citation>
    <scope>NUCLEOTIDE SEQUENCE [LARGE SCALE GENOMIC DNA]</scope>
    <source>
        <strain evidence="1 2">DSM 43850</strain>
    </source>
</reference>
<organism evidence="1 2">
    <name type="scientific">Kutzneria viridogrisea</name>
    <dbReference type="NCBI Taxonomy" id="47990"/>
    <lineage>
        <taxon>Bacteria</taxon>
        <taxon>Bacillati</taxon>
        <taxon>Actinomycetota</taxon>
        <taxon>Actinomycetes</taxon>
        <taxon>Pseudonocardiales</taxon>
        <taxon>Pseudonocardiaceae</taxon>
        <taxon>Kutzneria</taxon>
    </lineage>
</organism>
<dbReference type="GO" id="GO:0004519">
    <property type="term" value="F:endonuclease activity"/>
    <property type="evidence" value="ECO:0007669"/>
    <property type="project" value="UniProtKB-KW"/>
</dbReference>
<dbReference type="RefSeq" id="WP_182837513.1">
    <property type="nucleotide sequence ID" value="NZ_BAAABQ010000059.1"/>
</dbReference>
<evidence type="ECO:0000313" key="1">
    <source>
        <dbReference type="EMBL" id="MBA8925893.1"/>
    </source>
</evidence>
<proteinExistence type="predicted"/>